<evidence type="ECO:0000313" key="3">
    <source>
        <dbReference type="EMBL" id="PIV46449.1"/>
    </source>
</evidence>
<name>A0A2G9LKV4_HUBC1</name>
<evidence type="ECO:0000313" key="5">
    <source>
        <dbReference type="EMBL" id="PIY99992.1"/>
    </source>
</evidence>
<dbReference type="EMBL" id="PEUT01000001">
    <property type="protein sequence ID" value="PIV13944.1"/>
    <property type="molecule type" value="Genomic_DNA"/>
</dbReference>
<dbReference type="Proteomes" id="UP000228874">
    <property type="component" value="Unassembled WGS sequence"/>
</dbReference>
<gene>
    <name evidence="7" type="ORF">CO072_01745</name>
    <name evidence="6" type="ORF">CO124_00115</name>
    <name evidence="3" type="ORF">COS22_01265</name>
    <name evidence="2" type="ORF">COS45_00110</name>
    <name evidence="1" type="ORF">COW69_00195</name>
    <name evidence="5" type="ORF">COY63_00505</name>
    <name evidence="4" type="ORF">COZ66_00810</name>
</gene>
<reference evidence="8 9" key="1">
    <citation type="submission" date="2017-09" db="EMBL/GenBank/DDBJ databases">
        <title>Depth-based differentiation of microbial function through sediment-hosted aquifers and enrichment of novel symbionts in the deep terrestrial subsurface.</title>
        <authorList>
            <person name="Probst A.J."/>
            <person name="Ladd B."/>
            <person name="Jarett J.K."/>
            <person name="Geller-Mcgrath D.E."/>
            <person name="Sieber C.M.K."/>
            <person name="Emerson J.B."/>
            <person name="Anantharaman K."/>
            <person name="Thomas B.C."/>
            <person name="Malmstrom R."/>
            <person name="Stieglmeier M."/>
            <person name="Klingl A."/>
            <person name="Woyke T."/>
            <person name="Ryan C.M."/>
            <person name="Banfield J.F."/>
        </authorList>
    </citation>
    <scope>NUCLEOTIDE SEQUENCE [LARGE SCALE GENOMIC DNA]</scope>
</reference>
<accession>A0A2H9M840</accession>
<accession>A0A2H9RCR7</accession>
<evidence type="ECO:0000313" key="7">
    <source>
        <dbReference type="EMBL" id="PJC01255.1"/>
    </source>
</evidence>
<evidence type="ECO:0000313" key="4">
    <source>
        <dbReference type="EMBL" id="PIX28189.1"/>
    </source>
</evidence>
<accession>A0A2H9M306</accession>
<dbReference type="Proteomes" id="UP000230477">
    <property type="component" value="Unassembled WGS sequence"/>
</dbReference>
<dbReference type="EMBL" id="PFSX01000046">
    <property type="protein sequence ID" value="PJC01255.1"/>
    <property type="molecule type" value="Genomic_DNA"/>
</dbReference>
<dbReference type="Proteomes" id="UP000231449">
    <property type="component" value="Unassembled WGS sequence"/>
</dbReference>
<dbReference type="Proteomes" id="UP000229789">
    <property type="component" value="Unassembled WGS sequence"/>
</dbReference>
<protein>
    <submittedName>
        <fullName evidence="1">Uncharacterized protein</fullName>
    </submittedName>
</protein>
<dbReference type="Proteomes" id="UP000228888">
    <property type="component" value="Unassembled WGS sequence"/>
</dbReference>
<comment type="caution">
    <text evidence="1">The sequence shown here is derived from an EMBL/GenBank/DDBJ whole genome shotgun (WGS) entry which is preliminary data.</text>
</comment>
<reference evidence="1 10" key="2">
    <citation type="submission" date="2017-09" db="EMBL/GenBank/DDBJ databases">
        <title>Depth-based differentiation of microbial function through sediment-hosted aquifers and enrichment of novel symbionts in the deep terrestrial subsurface.</title>
        <authorList>
            <person name="Probst A.J."/>
            <person name="Ladd B."/>
            <person name="Jarett J.K."/>
            <person name="Geller-Mcgrath D.E."/>
            <person name="Sieber C.M."/>
            <person name="Emerson J.B."/>
            <person name="Anantharaman K."/>
            <person name="Thomas B.C."/>
            <person name="Malmstrom R."/>
            <person name="Stieglmeier M."/>
            <person name="Klingl A."/>
            <person name="Woyke T."/>
            <person name="Ryan C.M."/>
            <person name="Banfield J.F."/>
        </authorList>
    </citation>
    <scope>NUCLEOTIDE SEQUENCE [LARGE SCALE GENOMIC DNA]</scope>
    <source>
        <strain evidence="3">CG02_land_8_20_14_3_00_31_209</strain>
        <strain evidence="2">CG03_land_8_20_14_0_80_31_114</strain>
        <strain evidence="1">CG18_big_fil_WC_8_21_14_2_50_31_19</strain>
        <strain evidence="5">CG_4_10_14_0_8_um_filter_31_133</strain>
        <strain evidence="4">CG_4_8_14_3_um_filter</strain>
        <strain evidence="7">CG_4_9_14_0_8_um_filter_31_21</strain>
        <strain evidence="6">CG_4_9_14_3_um_filter_31_125</strain>
    </source>
</reference>
<accession>A0A2H9P902</accession>
<dbReference type="EMBL" id="PFIH01000021">
    <property type="protein sequence ID" value="PIX28189.1"/>
    <property type="molecule type" value="Genomic_DNA"/>
</dbReference>
<sequence length="114" mass="12892">MGRALACLILSSWLKPTEAETFIYSQSCVSDIISCIQEAKKFHPKCARSINITACANQVFSVSLRDITSTHYTNGQNLVHFAAKVSYAPYCFYNRAKTFTKKVWTTKQNQNQTL</sequence>
<dbReference type="EMBL" id="PFUW01000003">
    <property type="protein sequence ID" value="PJB04495.1"/>
    <property type="molecule type" value="Genomic_DNA"/>
</dbReference>
<dbReference type="AlphaFoldDB" id="A0A2G9LKV4"/>
<dbReference type="Proteomes" id="UP000231232">
    <property type="component" value="Unassembled WGS sequence"/>
</dbReference>
<evidence type="ECO:0000313" key="9">
    <source>
        <dbReference type="Proteomes" id="UP000228888"/>
    </source>
</evidence>
<evidence type="ECO:0000313" key="8">
    <source>
        <dbReference type="Proteomes" id="UP000228874"/>
    </source>
</evidence>
<evidence type="ECO:0000313" key="10">
    <source>
        <dbReference type="Proteomes" id="UP000229789"/>
    </source>
</evidence>
<dbReference type="EMBL" id="PETW01000024">
    <property type="protein sequence ID" value="PIV46449.1"/>
    <property type="molecule type" value="Genomic_DNA"/>
</dbReference>
<evidence type="ECO:0000313" key="1">
    <source>
        <dbReference type="EMBL" id="PIN66800.1"/>
    </source>
</evidence>
<accession>A0A2H9N2R5</accession>
<proteinExistence type="predicted"/>
<evidence type="ECO:0000313" key="2">
    <source>
        <dbReference type="EMBL" id="PIV13944.1"/>
    </source>
</evidence>
<organism evidence="1 10">
    <name type="scientific">Huberarchaeum crystalense</name>
    <dbReference type="NCBI Taxonomy" id="2014257"/>
    <lineage>
        <taxon>Archaea</taxon>
        <taxon>Candidatus Huberarchaeota</taxon>
        <taxon>Candidatus Huberarchaeia</taxon>
        <taxon>Candidatus Huberarchaeales</taxon>
        <taxon>Candidatus Huberarchaeaceae</taxon>
        <taxon>Candidatus Huberarchaeum</taxon>
    </lineage>
</organism>
<dbReference type="EMBL" id="PFMG01000015">
    <property type="protein sequence ID" value="PIY99992.1"/>
    <property type="molecule type" value="Genomic_DNA"/>
</dbReference>
<accession>A0A2G9LKV4</accession>
<accession>A0A2H9QSV4</accession>
<evidence type="ECO:0000313" key="6">
    <source>
        <dbReference type="EMBL" id="PJB04495.1"/>
    </source>
</evidence>
<dbReference type="Proteomes" id="UP000230713">
    <property type="component" value="Unassembled WGS sequence"/>
</dbReference>
<dbReference type="EMBL" id="PCUF01000001">
    <property type="protein sequence ID" value="PIN66800.1"/>
    <property type="molecule type" value="Genomic_DNA"/>
</dbReference>